<evidence type="ECO:0000256" key="1">
    <source>
        <dbReference type="ARBA" id="ARBA00006484"/>
    </source>
</evidence>
<dbReference type="Proteomes" id="UP000077671">
    <property type="component" value="Unassembled WGS sequence"/>
</dbReference>
<protein>
    <submittedName>
        <fullName evidence="3">Uncharacterized protein</fullName>
    </submittedName>
</protein>
<sequence>MSAPPTTTTTTGTVPHNGLAAAATSSVPIVPAHPAHLPTELCNVCLPADPAGTTVVPYKSAHKLEGKVVLISGGDSGIGRAAALLCALEGAAVIINYATSSTDASETLSLIRTHCGPSHPCEAHKIALLMMRPRCSGFTSPART</sequence>
<dbReference type="AlphaFoldDB" id="A0A8T8T044"/>
<dbReference type="Gene3D" id="3.40.50.720">
    <property type="entry name" value="NAD(P)-binding Rossmann-like Domain"/>
    <property type="match status" value="1"/>
</dbReference>
<name>A0A8T8T044_9BASI</name>
<organism evidence="3 4">
    <name type="scientific">Tilletia caries</name>
    <name type="common">wheat bunt fungus</name>
    <dbReference type="NCBI Taxonomy" id="13290"/>
    <lineage>
        <taxon>Eukaryota</taxon>
        <taxon>Fungi</taxon>
        <taxon>Dikarya</taxon>
        <taxon>Basidiomycota</taxon>
        <taxon>Ustilaginomycotina</taxon>
        <taxon>Exobasidiomycetes</taxon>
        <taxon>Tilletiales</taxon>
        <taxon>Tilletiaceae</taxon>
        <taxon>Tilletia</taxon>
    </lineage>
</organism>
<dbReference type="SUPFAM" id="SSF51735">
    <property type="entry name" value="NAD(P)-binding Rossmann-fold domains"/>
    <property type="match status" value="1"/>
</dbReference>
<accession>A0A8T8T044</accession>
<dbReference type="GO" id="GO:0016614">
    <property type="term" value="F:oxidoreductase activity, acting on CH-OH group of donors"/>
    <property type="evidence" value="ECO:0007669"/>
    <property type="project" value="UniProtKB-ARBA"/>
</dbReference>
<evidence type="ECO:0000313" key="3">
    <source>
        <dbReference type="EMBL" id="KAE8251658.1"/>
    </source>
</evidence>
<proteinExistence type="inferred from homology"/>
<evidence type="ECO:0000313" key="4">
    <source>
        <dbReference type="Proteomes" id="UP000077671"/>
    </source>
</evidence>
<keyword evidence="2" id="KW-0560">Oxidoreductase</keyword>
<evidence type="ECO:0000256" key="2">
    <source>
        <dbReference type="ARBA" id="ARBA00023002"/>
    </source>
</evidence>
<dbReference type="PANTHER" id="PTHR48107:SF16">
    <property type="entry name" value="NADPH-DEPENDENT ALDEHYDE REDUCTASE 1, CHLOROPLASTIC"/>
    <property type="match status" value="1"/>
</dbReference>
<reference evidence="3" key="2">
    <citation type="journal article" date="2019" name="IMA Fungus">
        <title>Genome sequencing and comparison of five Tilletia species to identify candidate genes for the detection of regulated species infecting wheat.</title>
        <authorList>
            <person name="Nguyen H.D.T."/>
            <person name="Sultana T."/>
            <person name="Kesanakurti P."/>
            <person name="Hambleton S."/>
        </authorList>
    </citation>
    <scope>NUCLEOTIDE SEQUENCE</scope>
    <source>
        <strain evidence="3">DAOMC 238032</strain>
    </source>
</reference>
<dbReference type="InterPro" id="IPR036291">
    <property type="entry name" value="NAD(P)-bd_dom_sf"/>
</dbReference>
<feature type="non-terminal residue" evidence="3">
    <location>
        <position position="144"/>
    </location>
</feature>
<comment type="similarity">
    <text evidence="1">Belongs to the short-chain dehydrogenases/reductases (SDR) family.</text>
</comment>
<dbReference type="PANTHER" id="PTHR48107">
    <property type="entry name" value="NADPH-DEPENDENT ALDEHYDE REDUCTASE-LIKE PROTEIN, CHLOROPLASTIC-RELATED"/>
    <property type="match status" value="1"/>
</dbReference>
<dbReference type="EMBL" id="LWDD02001185">
    <property type="protein sequence ID" value="KAE8251658.1"/>
    <property type="molecule type" value="Genomic_DNA"/>
</dbReference>
<gene>
    <name evidence="3" type="ORF">A4X03_0g6339</name>
</gene>
<comment type="caution">
    <text evidence="3">The sequence shown here is derived from an EMBL/GenBank/DDBJ whole genome shotgun (WGS) entry which is preliminary data.</text>
</comment>
<reference evidence="3" key="1">
    <citation type="submission" date="2016-04" db="EMBL/GenBank/DDBJ databases">
        <authorList>
            <person name="Nguyen H.D."/>
            <person name="Kesanakurti P."/>
            <person name="Cullis J."/>
            <person name="Levesque C.A."/>
            <person name="Hambleton S."/>
        </authorList>
    </citation>
    <scope>NUCLEOTIDE SEQUENCE</scope>
    <source>
        <strain evidence="3">DAOMC 238032</strain>
    </source>
</reference>